<dbReference type="InterPro" id="IPR004358">
    <property type="entry name" value="Sig_transdc_His_kin-like_C"/>
</dbReference>
<comment type="caution">
    <text evidence="17">The sequence shown here is derived from an EMBL/GenBank/DDBJ whole genome shotgun (WGS) entry which is preliminary data.</text>
</comment>
<dbReference type="SMART" id="SM00091">
    <property type="entry name" value="PAS"/>
    <property type="match status" value="3"/>
</dbReference>
<gene>
    <name evidence="17" type="ORF">BTE48_14360</name>
</gene>
<keyword evidence="7" id="KW-0547">Nucleotide-binding</keyword>
<dbReference type="CDD" id="cd00130">
    <property type="entry name" value="PAS"/>
    <property type="match status" value="1"/>
</dbReference>
<keyword evidence="13" id="KW-1133">Transmembrane helix</keyword>
<dbReference type="InterPro" id="IPR003594">
    <property type="entry name" value="HATPase_dom"/>
</dbReference>
<protein>
    <recommendedName>
        <fullName evidence="3">histidine kinase</fullName>
        <ecNumber evidence="3">2.7.13.3</ecNumber>
    </recommendedName>
</protein>
<dbReference type="PRINTS" id="PR00344">
    <property type="entry name" value="BCTRLSENSOR"/>
</dbReference>
<dbReference type="Pfam" id="PF00072">
    <property type="entry name" value="Response_reg"/>
    <property type="match status" value="1"/>
</dbReference>
<keyword evidence="10" id="KW-0902">Two-component regulatory system</keyword>
<sequence length="1230" mass="139445">MPMEKQTRWGTLAVALLVLLASTVGFIQINEIETEQKRTLAQQELTMLSDLTSHWVNEQKTQIEVWAQLLEALPTLDQEHLVALLDKNALYTYYILDSNGYVQHAQDEQWLGQVHPIVYQQVLFQKVLQGDTQWLLPYRYKPPTRDLSGNVKSDLEQLLIAVPLKHNAKIKGVLIATISFQPQLYPIYRNLLPANTAFFSVSHQQQGIISIGQRNPEKRNQIQAEIQNKSLELDFYLSYQPYIFMDSLQLHHWLLLFTGGLSLTSICFLFLSFQSKGSQKLPAHQLGKLMFEHSGEGLILLNHNGDAVSFNALAQQLLAGENEIGLAELTTLLLELSLRLKTDSGDDAPNFTSLIQQADSDTYFGLWSQGESQKLLSCHFNKLETQRQVTLVQIKDVSVSRTELIQLKRQSDTLEQAAELVFWVKEDGGIIYANQTSLQILGYSKADMLNLRLKDIDAAINEDSWHLLWSRVRRGETVQHEASLLKRSGMSFPADTHMSFYQDSYDAFICVFARDISLRKRLEVDLYRNRAQLADKLSVTSQELQVREAENEALLEALPDLLLVFNARFELLHYQQPKGDPLKISLRNGINLFDLFSVLSEEELRRTLLEPKQSAQARYFAEVTRASANNLQILELRFARASDNRIIVMVRDISTRKKEEFIRQFNNSLLTHISTLQTRFICAKEKKPDLTSQLNNLMHLAQANFGFYALTEPLQQKIGEGAICEQINANETALTTECRLKLREWGQQCVTKWLHHERPLNPELVLVDDILPGYCSSSSDPLQKSGLLILPVLSGVDLQMGFFILVNDTRSWSAEVSLFEPWIATCAAILAGYENDQERLWAEFGLKQEKERAEQANQAKTQFLSRMSHEFRTPLNAILGFGQLIMLESEDLSEDHYEQVEQIVTSGQEMLALVDEILDLAKLERNEFKLMLEPIDISQVLKQVVTEHTPQLTRDQLQLNLEIPDQVIIVQADQARLKQMINCLLHNAIKFNQPNGSVSVSLLSTAEHCIFKVQDTGLGIEESFLSQLFSPFESAEGSIHAQGIGIGLALSKHIVEAMGGSIEAESKLGVGSCFTVRLPLYSQVKNTQPSNIMQPNHSSNSVDSQRFELLYIEDEVSNQQLLERFFAREEHQKAGFVLTIASTVEDGLEAFLNRCPDLIIMDMNLSGISGAELLAVIRTQPMGDELPIIALSGQVEPEYIDEALEQGFDDYLCKPLDFQLLMSVIQRYRS</sequence>
<evidence type="ECO:0000256" key="1">
    <source>
        <dbReference type="ARBA" id="ARBA00000085"/>
    </source>
</evidence>
<keyword evidence="18" id="KW-1185">Reference proteome</keyword>
<dbReference type="EC" id="2.7.13.3" evidence="3"/>
<keyword evidence="11 13" id="KW-0472">Membrane</keyword>
<keyword evidence="4" id="KW-1003">Cell membrane</keyword>
<dbReference type="Gene3D" id="1.10.287.130">
    <property type="match status" value="1"/>
</dbReference>
<dbReference type="InterPro" id="IPR005467">
    <property type="entry name" value="His_kinase_dom"/>
</dbReference>
<evidence type="ECO:0000256" key="6">
    <source>
        <dbReference type="ARBA" id="ARBA00022679"/>
    </source>
</evidence>
<dbReference type="STRING" id="64969.SAMN02745127_02808"/>
<name>A0A1T4S780_9GAMM</name>
<dbReference type="PANTHER" id="PTHR43047">
    <property type="entry name" value="TWO-COMPONENT HISTIDINE PROTEIN KINASE"/>
    <property type="match status" value="1"/>
</dbReference>
<evidence type="ECO:0000259" key="14">
    <source>
        <dbReference type="PROSITE" id="PS50109"/>
    </source>
</evidence>
<dbReference type="SMART" id="SM00388">
    <property type="entry name" value="HisKA"/>
    <property type="match status" value="1"/>
</dbReference>
<evidence type="ECO:0000259" key="15">
    <source>
        <dbReference type="PROSITE" id="PS50110"/>
    </source>
</evidence>
<keyword evidence="9" id="KW-0067">ATP-binding</keyword>
<evidence type="ECO:0000256" key="7">
    <source>
        <dbReference type="ARBA" id="ARBA00022741"/>
    </source>
</evidence>
<dbReference type="Gene3D" id="3.30.450.20">
    <property type="entry name" value="PAS domain"/>
    <property type="match status" value="1"/>
</dbReference>
<dbReference type="GO" id="GO:0000155">
    <property type="term" value="F:phosphorelay sensor kinase activity"/>
    <property type="evidence" value="ECO:0007669"/>
    <property type="project" value="InterPro"/>
</dbReference>
<reference evidence="17 18" key="1">
    <citation type="submission" date="2017-01" db="EMBL/GenBank/DDBJ databases">
        <title>Genome Sequencing of a Marine Spirillum, Oceanospirillum multiglobuliferum ATCC 33336, from Japan.</title>
        <authorList>
            <person name="Carney J.G."/>
            <person name="Trachtenberg A.M."/>
            <person name="Rheaume B.A."/>
            <person name="Linnane J.D."/>
            <person name="Pitts N.L."/>
            <person name="Mykles D.L."/>
            <person name="Maclea K.S."/>
        </authorList>
    </citation>
    <scope>NUCLEOTIDE SEQUENCE [LARGE SCALE GENOMIC DNA]</scope>
    <source>
        <strain evidence="17 18">ATCC 33336</strain>
    </source>
</reference>
<dbReference type="PANTHER" id="PTHR43047:SF72">
    <property type="entry name" value="OSMOSENSING HISTIDINE PROTEIN KINASE SLN1"/>
    <property type="match status" value="1"/>
</dbReference>
<dbReference type="InterPro" id="IPR035965">
    <property type="entry name" value="PAS-like_dom_sf"/>
</dbReference>
<dbReference type="PROSITE" id="PS50112">
    <property type="entry name" value="PAS"/>
    <property type="match status" value="1"/>
</dbReference>
<feature type="transmembrane region" description="Helical" evidence="13">
    <location>
        <begin position="250"/>
        <end position="271"/>
    </location>
</feature>
<evidence type="ECO:0000256" key="4">
    <source>
        <dbReference type="ARBA" id="ARBA00022475"/>
    </source>
</evidence>
<dbReference type="GO" id="GO:0005886">
    <property type="term" value="C:plasma membrane"/>
    <property type="evidence" value="ECO:0007669"/>
    <property type="project" value="UniProtKB-SubCell"/>
</dbReference>
<dbReference type="GO" id="GO:0009927">
    <property type="term" value="F:histidine phosphotransfer kinase activity"/>
    <property type="evidence" value="ECO:0007669"/>
    <property type="project" value="TreeGrafter"/>
</dbReference>
<dbReference type="Pfam" id="PF00512">
    <property type="entry name" value="HisKA"/>
    <property type="match status" value="1"/>
</dbReference>
<dbReference type="PROSITE" id="PS50110">
    <property type="entry name" value="RESPONSE_REGULATORY"/>
    <property type="match status" value="1"/>
</dbReference>
<dbReference type="SMART" id="SM00448">
    <property type="entry name" value="REC"/>
    <property type="match status" value="1"/>
</dbReference>
<evidence type="ECO:0000256" key="10">
    <source>
        <dbReference type="ARBA" id="ARBA00023012"/>
    </source>
</evidence>
<evidence type="ECO:0000256" key="5">
    <source>
        <dbReference type="ARBA" id="ARBA00022553"/>
    </source>
</evidence>
<dbReference type="InterPro" id="IPR001789">
    <property type="entry name" value="Sig_transdc_resp-reg_receiver"/>
</dbReference>
<dbReference type="NCBIfam" id="TIGR00229">
    <property type="entry name" value="sensory_box"/>
    <property type="match status" value="1"/>
</dbReference>
<evidence type="ECO:0000256" key="9">
    <source>
        <dbReference type="ARBA" id="ARBA00022840"/>
    </source>
</evidence>
<evidence type="ECO:0000256" key="13">
    <source>
        <dbReference type="SAM" id="Phobius"/>
    </source>
</evidence>
<evidence type="ECO:0000259" key="16">
    <source>
        <dbReference type="PROSITE" id="PS50112"/>
    </source>
</evidence>
<dbReference type="PROSITE" id="PS50109">
    <property type="entry name" value="HIS_KIN"/>
    <property type="match status" value="1"/>
</dbReference>
<dbReference type="InterPro" id="IPR011006">
    <property type="entry name" value="CheY-like_superfamily"/>
</dbReference>
<dbReference type="AlphaFoldDB" id="A0A1T4S780"/>
<dbReference type="InterPro" id="IPR036890">
    <property type="entry name" value="HATPase_C_sf"/>
</dbReference>
<feature type="domain" description="PAS" evidence="16">
    <location>
        <begin position="406"/>
        <end position="450"/>
    </location>
</feature>
<dbReference type="SUPFAM" id="SSF52172">
    <property type="entry name" value="CheY-like"/>
    <property type="match status" value="1"/>
</dbReference>
<dbReference type="EMBL" id="MTSM01000026">
    <property type="protein sequence ID" value="OPX54411.1"/>
    <property type="molecule type" value="Genomic_DNA"/>
</dbReference>
<feature type="domain" description="Histidine kinase" evidence="14">
    <location>
        <begin position="866"/>
        <end position="1082"/>
    </location>
</feature>
<keyword evidence="13" id="KW-0812">Transmembrane</keyword>
<accession>A0A1T4S780</accession>
<dbReference type="Gene3D" id="3.30.565.10">
    <property type="entry name" value="Histidine kinase-like ATPase, C-terminal domain"/>
    <property type="match status" value="1"/>
</dbReference>
<dbReference type="GO" id="GO:0005524">
    <property type="term" value="F:ATP binding"/>
    <property type="evidence" value="ECO:0007669"/>
    <property type="project" value="UniProtKB-KW"/>
</dbReference>
<evidence type="ECO:0000256" key="3">
    <source>
        <dbReference type="ARBA" id="ARBA00012438"/>
    </source>
</evidence>
<comment type="subcellular location">
    <subcellularLocation>
        <location evidence="2">Cell membrane</location>
    </subcellularLocation>
</comment>
<proteinExistence type="predicted"/>
<dbReference type="Gene3D" id="3.40.50.2300">
    <property type="match status" value="1"/>
</dbReference>
<dbReference type="SMART" id="SM00387">
    <property type="entry name" value="HATPase_c"/>
    <property type="match status" value="1"/>
</dbReference>
<dbReference type="InterPro" id="IPR000014">
    <property type="entry name" value="PAS"/>
</dbReference>
<dbReference type="SUPFAM" id="SSF55874">
    <property type="entry name" value="ATPase domain of HSP90 chaperone/DNA topoisomerase II/histidine kinase"/>
    <property type="match status" value="1"/>
</dbReference>
<feature type="domain" description="Response regulatory" evidence="15">
    <location>
        <begin position="1108"/>
        <end position="1229"/>
    </location>
</feature>
<comment type="catalytic activity">
    <reaction evidence="1">
        <text>ATP + protein L-histidine = ADP + protein N-phospho-L-histidine.</text>
        <dbReference type="EC" id="2.7.13.3"/>
    </reaction>
</comment>
<keyword evidence="6" id="KW-0808">Transferase</keyword>
<dbReference type="Proteomes" id="UP000191418">
    <property type="component" value="Unassembled WGS sequence"/>
</dbReference>
<feature type="modified residue" description="4-aspartylphosphate" evidence="12">
    <location>
        <position position="1162"/>
    </location>
</feature>
<keyword evidence="5 12" id="KW-0597">Phosphoprotein</keyword>
<dbReference type="SUPFAM" id="SSF47384">
    <property type="entry name" value="Homodimeric domain of signal transducing histidine kinase"/>
    <property type="match status" value="1"/>
</dbReference>
<dbReference type="Pfam" id="PF02518">
    <property type="entry name" value="HATPase_c"/>
    <property type="match status" value="1"/>
</dbReference>
<evidence type="ECO:0000256" key="8">
    <source>
        <dbReference type="ARBA" id="ARBA00022777"/>
    </source>
</evidence>
<evidence type="ECO:0000313" key="17">
    <source>
        <dbReference type="EMBL" id="OPX54411.1"/>
    </source>
</evidence>
<organism evidence="17 18">
    <name type="scientific">Oceanospirillum multiglobuliferum</name>
    <dbReference type="NCBI Taxonomy" id="64969"/>
    <lineage>
        <taxon>Bacteria</taxon>
        <taxon>Pseudomonadati</taxon>
        <taxon>Pseudomonadota</taxon>
        <taxon>Gammaproteobacteria</taxon>
        <taxon>Oceanospirillales</taxon>
        <taxon>Oceanospirillaceae</taxon>
        <taxon>Oceanospirillum</taxon>
    </lineage>
</organism>
<dbReference type="InterPro" id="IPR003661">
    <property type="entry name" value="HisK_dim/P_dom"/>
</dbReference>
<dbReference type="CDD" id="cd00156">
    <property type="entry name" value="REC"/>
    <property type="match status" value="1"/>
</dbReference>
<evidence type="ECO:0000256" key="12">
    <source>
        <dbReference type="PROSITE-ProRule" id="PRU00169"/>
    </source>
</evidence>
<evidence type="ECO:0000256" key="11">
    <source>
        <dbReference type="ARBA" id="ARBA00023136"/>
    </source>
</evidence>
<dbReference type="FunFam" id="3.30.565.10:FF:000023">
    <property type="entry name" value="PAS domain-containing sensor histidine kinase"/>
    <property type="match status" value="1"/>
</dbReference>
<dbReference type="CDD" id="cd00082">
    <property type="entry name" value="HisKA"/>
    <property type="match status" value="1"/>
</dbReference>
<dbReference type="Pfam" id="PF13426">
    <property type="entry name" value="PAS_9"/>
    <property type="match status" value="1"/>
</dbReference>
<keyword evidence="8" id="KW-0418">Kinase</keyword>
<dbReference type="InterPro" id="IPR036097">
    <property type="entry name" value="HisK_dim/P_sf"/>
</dbReference>
<evidence type="ECO:0000256" key="2">
    <source>
        <dbReference type="ARBA" id="ARBA00004236"/>
    </source>
</evidence>
<evidence type="ECO:0000313" key="18">
    <source>
        <dbReference type="Proteomes" id="UP000191418"/>
    </source>
</evidence>
<dbReference type="SUPFAM" id="SSF55785">
    <property type="entry name" value="PYP-like sensor domain (PAS domain)"/>
    <property type="match status" value="1"/>
</dbReference>